<feature type="transmembrane region" description="Helical" evidence="1">
    <location>
        <begin position="148"/>
        <end position="166"/>
    </location>
</feature>
<feature type="transmembrane region" description="Helical" evidence="1">
    <location>
        <begin position="122"/>
        <end position="141"/>
    </location>
</feature>
<evidence type="ECO:0000313" key="2">
    <source>
        <dbReference type="EMBL" id="OUN05216.1"/>
    </source>
</evidence>
<keyword evidence="1" id="KW-0472">Membrane</keyword>
<sequence>MEDKQLNAAESIALISRMIDNTRNRMVRNSGRPFLVWGYVTVFTTLLVMGAVYYFQDPKWNILWMVLPVLGALLMWLTRDKHTEGKVSTFVDRVINNVWMVTGLTAWFVSMLTLFSQIRLPILFIILLTMGMGTTITGLIIRFRPATAGGAAAIVLAPVSLIVSGYWMPTLFAVGFVVMMIIPGHILNYKSNHTNG</sequence>
<evidence type="ECO:0000256" key="1">
    <source>
        <dbReference type="SAM" id="Phobius"/>
    </source>
</evidence>
<proteinExistence type="predicted"/>
<feature type="transmembrane region" description="Helical" evidence="1">
    <location>
        <begin position="61"/>
        <end position="77"/>
    </location>
</feature>
<keyword evidence="1" id="KW-0812">Transmembrane</keyword>
<dbReference type="RefSeq" id="WP_018696557.1">
    <property type="nucleotide sequence ID" value="NZ_AP025562.1"/>
</dbReference>
<dbReference type="eggNOG" id="ENOG502ZSWC">
    <property type="taxonomic scope" value="Bacteria"/>
</dbReference>
<gene>
    <name evidence="2" type="ORF">B5G41_01525</name>
</gene>
<reference evidence="3" key="1">
    <citation type="submission" date="2017-04" db="EMBL/GenBank/DDBJ databases">
        <title>Function of individual gut microbiota members based on whole genome sequencing of pure cultures obtained from chicken caecum.</title>
        <authorList>
            <person name="Medvecky M."/>
            <person name="Cejkova D."/>
            <person name="Polansky O."/>
            <person name="Karasova D."/>
            <person name="Kubasova T."/>
            <person name="Cizek A."/>
            <person name="Rychlik I."/>
        </authorList>
    </citation>
    <scope>NUCLEOTIDE SEQUENCE [LARGE SCALE GENOMIC DNA]</scope>
    <source>
        <strain evidence="3">An90</strain>
    </source>
</reference>
<comment type="caution">
    <text evidence="2">The sequence shown here is derived from an EMBL/GenBank/DDBJ whole genome shotgun (WGS) entry which is preliminary data.</text>
</comment>
<evidence type="ECO:0000313" key="3">
    <source>
        <dbReference type="Proteomes" id="UP000195772"/>
    </source>
</evidence>
<accession>A0A1Y3QZZ6</accession>
<protein>
    <submittedName>
        <fullName evidence="2">Uncharacterized protein</fullName>
    </submittedName>
</protein>
<dbReference type="OrthoDB" id="1096547at2"/>
<dbReference type="AlphaFoldDB" id="A0A1Y3QZZ6"/>
<dbReference type="Proteomes" id="UP000195772">
    <property type="component" value="Unassembled WGS sequence"/>
</dbReference>
<organism evidence="2 3">
    <name type="scientific">Alistipes onderdonkii</name>
    <dbReference type="NCBI Taxonomy" id="328813"/>
    <lineage>
        <taxon>Bacteria</taxon>
        <taxon>Pseudomonadati</taxon>
        <taxon>Bacteroidota</taxon>
        <taxon>Bacteroidia</taxon>
        <taxon>Bacteroidales</taxon>
        <taxon>Rikenellaceae</taxon>
        <taxon>Alistipes</taxon>
    </lineage>
</organism>
<keyword evidence="1" id="KW-1133">Transmembrane helix</keyword>
<feature type="transmembrane region" description="Helical" evidence="1">
    <location>
        <begin position="172"/>
        <end position="189"/>
    </location>
</feature>
<dbReference type="EMBL" id="NFHB01000001">
    <property type="protein sequence ID" value="OUN05216.1"/>
    <property type="molecule type" value="Genomic_DNA"/>
</dbReference>
<feature type="transmembrane region" description="Helical" evidence="1">
    <location>
        <begin position="34"/>
        <end position="55"/>
    </location>
</feature>
<name>A0A1Y3QZZ6_9BACT</name>
<feature type="transmembrane region" description="Helical" evidence="1">
    <location>
        <begin position="98"/>
        <end position="116"/>
    </location>
</feature>